<dbReference type="Gene3D" id="2.60.40.1120">
    <property type="entry name" value="Carboxypeptidase-like, regulatory domain"/>
    <property type="match status" value="1"/>
</dbReference>
<dbReference type="InterPro" id="IPR032485">
    <property type="entry name" value="LRP1-like_beta_prop"/>
</dbReference>
<dbReference type="STRING" id="1413210.U472_14530"/>
<gene>
    <name evidence="2" type="ORF">SAMN06265827_10341</name>
</gene>
<dbReference type="PROSITE" id="PS51257">
    <property type="entry name" value="PROKAR_LIPOPROTEIN"/>
    <property type="match status" value="1"/>
</dbReference>
<dbReference type="SUPFAM" id="SSF69304">
    <property type="entry name" value="Tricorn protease N-terminal domain"/>
    <property type="match status" value="1"/>
</dbReference>
<protein>
    <submittedName>
        <fullName evidence="2">TolB protein</fullName>
    </submittedName>
</protein>
<dbReference type="PANTHER" id="PTHR36842:SF1">
    <property type="entry name" value="PROTEIN TOLB"/>
    <property type="match status" value="1"/>
</dbReference>
<proteinExistence type="predicted"/>
<evidence type="ECO:0000259" key="1">
    <source>
        <dbReference type="Pfam" id="PF16472"/>
    </source>
</evidence>
<name>A0A285FYR6_9FIRM</name>
<dbReference type="Gene3D" id="2.120.10.30">
    <property type="entry name" value="TolB, C-terminal domain"/>
    <property type="match status" value="2"/>
</dbReference>
<evidence type="ECO:0000313" key="3">
    <source>
        <dbReference type="Proteomes" id="UP000219573"/>
    </source>
</evidence>
<feature type="domain" description="Prolow-density lipoprotein receptor-related protein 1-like beta-propeller" evidence="1">
    <location>
        <begin position="186"/>
        <end position="406"/>
    </location>
</feature>
<organism evidence="2 3">
    <name type="scientific">Orenia metallireducens</name>
    <dbReference type="NCBI Taxonomy" id="1413210"/>
    <lineage>
        <taxon>Bacteria</taxon>
        <taxon>Bacillati</taxon>
        <taxon>Bacillota</taxon>
        <taxon>Clostridia</taxon>
        <taxon>Halanaerobiales</taxon>
        <taxon>Halobacteroidaceae</taxon>
        <taxon>Orenia</taxon>
    </lineage>
</organism>
<dbReference type="AlphaFoldDB" id="A0A285FYR6"/>
<dbReference type="Pfam" id="PF16472">
    <property type="entry name" value="DUF5050"/>
    <property type="match status" value="1"/>
</dbReference>
<sequence length="461" mass="52174">MLKRLKVLMLLLVVSIAVIGCQNDKFMNLRGNVTDKFTGEPLAGITVELGNKVVKTNDKGYFIFNSIPVIDNLDKKDSVISLGGKDYLSKTKQLLLEEGDKSISIKLERSYMNLSGQVIDRFKGEALAGVTVELGNQMVETDANGYFRIERIPVIDNPSIEDRLVKVSSPGYRVCTKVITLEGRDKIFNEKLALENKREAKFFFVSDKGKSKSIYMTDIYGKNVVRLTDDKGDDWAPNWSADGEELLFLSNRDGDTNIYVMDIDGSNLRQITFTTTDKESPVWLDKNTILFASNRDGDFDIYKSDLTGSYLKRLTDNNYYDSQLAYSPKYHSIAYISATTGEKKLHVMQEDGGSKILLNNGFGTDSAPAWSGDEEEIIFNNYSSGKSILYQIAPNGSSLKKIMKVNRRIYSYAFWDRDEQLILYVSDGTEGKEINLFTKQEKNRKVMFAPKVNYSDPEWQD</sequence>
<dbReference type="Proteomes" id="UP000219573">
    <property type="component" value="Unassembled WGS sequence"/>
</dbReference>
<dbReference type="EMBL" id="OBDZ01000003">
    <property type="protein sequence ID" value="SNY15466.1"/>
    <property type="molecule type" value="Genomic_DNA"/>
</dbReference>
<reference evidence="3" key="1">
    <citation type="submission" date="2017-09" db="EMBL/GenBank/DDBJ databases">
        <authorList>
            <person name="Varghese N."/>
            <person name="Submissions S."/>
        </authorList>
    </citation>
    <scope>NUCLEOTIDE SEQUENCE [LARGE SCALE GENOMIC DNA]</scope>
    <source>
        <strain evidence="3">MSL47</strain>
    </source>
</reference>
<dbReference type="PANTHER" id="PTHR36842">
    <property type="entry name" value="PROTEIN TOLB HOMOLOG"/>
    <property type="match status" value="1"/>
</dbReference>
<keyword evidence="3" id="KW-1185">Reference proteome</keyword>
<dbReference type="InterPro" id="IPR011042">
    <property type="entry name" value="6-blade_b-propeller_TolB-like"/>
</dbReference>
<dbReference type="SUPFAM" id="SSF49464">
    <property type="entry name" value="Carboxypeptidase regulatory domain-like"/>
    <property type="match status" value="2"/>
</dbReference>
<dbReference type="InterPro" id="IPR008969">
    <property type="entry name" value="CarboxyPept-like_regulatory"/>
</dbReference>
<evidence type="ECO:0000313" key="2">
    <source>
        <dbReference type="EMBL" id="SNY15466.1"/>
    </source>
</evidence>
<accession>A0A285FYR6</accession>